<organism evidence="2 3">
    <name type="scientific">Acanthosepion pharaonis</name>
    <name type="common">Pharaoh cuttlefish</name>
    <name type="synonym">Sepia pharaonis</name>
    <dbReference type="NCBI Taxonomy" id="158019"/>
    <lineage>
        <taxon>Eukaryota</taxon>
        <taxon>Metazoa</taxon>
        <taxon>Spiralia</taxon>
        <taxon>Lophotrochozoa</taxon>
        <taxon>Mollusca</taxon>
        <taxon>Cephalopoda</taxon>
        <taxon>Coleoidea</taxon>
        <taxon>Decapodiformes</taxon>
        <taxon>Sepiida</taxon>
        <taxon>Sepiina</taxon>
        <taxon>Sepiidae</taxon>
        <taxon>Acanthosepion</taxon>
    </lineage>
</organism>
<dbReference type="Proteomes" id="UP000597762">
    <property type="component" value="Unassembled WGS sequence"/>
</dbReference>
<evidence type="ECO:0000313" key="2">
    <source>
        <dbReference type="EMBL" id="CAE1263188.1"/>
    </source>
</evidence>
<feature type="coiled-coil region" evidence="1">
    <location>
        <begin position="67"/>
        <end position="129"/>
    </location>
</feature>
<dbReference type="InterPro" id="IPR011989">
    <property type="entry name" value="ARM-like"/>
</dbReference>
<accession>A0A812C992</accession>
<gene>
    <name evidence="2" type="ORF">SPHA_33600</name>
</gene>
<sequence>MILLVKEISANLESYQRMCRTVLTNSEESRYGLDNGQLIVNQDDFAKLSTEVAQLTQNLPKVFTKKLITTLNQMENISKEIEAAKKAVDETTLERNHWKVRCDVATQDCQNEKERNLQLSRQVQELTDEMSRQSDYCSSLGSACCTLLWRVSRCEESIQAILIGSKVDEFLLLVQSTLDSFLTTYKEDWPQEKTNEEHFILALCGIITNIAASAYGRDFLVTNPCGCKVIDTFLTILNEAPSKKSTKLKNLILMSLYNLSINQKGMKYISNKPNFFQLLVWLLKEEPSNECCINILRLLQSVISEANITVLHQLKELLPDKDLHFLTTSRNKDIRDLASELCIDLNY</sequence>
<comment type="caution">
    <text evidence="2">The sequence shown here is derived from an EMBL/GenBank/DDBJ whole genome shotgun (WGS) entry which is preliminary data.</text>
</comment>
<protein>
    <recommendedName>
        <fullName evidence="4">Heat shock factor 2-binding protein</fullName>
    </recommendedName>
</protein>
<dbReference type="OrthoDB" id="10065854at2759"/>
<evidence type="ECO:0000256" key="1">
    <source>
        <dbReference type="SAM" id="Coils"/>
    </source>
</evidence>
<evidence type="ECO:0000313" key="3">
    <source>
        <dbReference type="Proteomes" id="UP000597762"/>
    </source>
</evidence>
<dbReference type="EMBL" id="CAHIKZ030001410">
    <property type="protein sequence ID" value="CAE1263188.1"/>
    <property type="molecule type" value="Genomic_DNA"/>
</dbReference>
<proteinExistence type="predicted"/>
<name>A0A812C992_ACAPH</name>
<dbReference type="InterPro" id="IPR039584">
    <property type="entry name" value="HSF2BP"/>
</dbReference>
<dbReference type="AlphaFoldDB" id="A0A812C992"/>
<dbReference type="PANTHER" id="PTHR15434">
    <property type="entry name" value="HEAT SHOCK FACTOR 2-BINDING PROTEIN"/>
    <property type="match status" value="1"/>
</dbReference>
<keyword evidence="3" id="KW-1185">Reference proteome</keyword>
<keyword evidence="1" id="KW-0175">Coiled coil</keyword>
<dbReference type="PANTHER" id="PTHR15434:SF2">
    <property type="entry name" value="HEAT SHOCK FACTOR 2-BINDING PROTEIN"/>
    <property type="match status" value="1"/>
</dbReference>
<dbReference type="InterPro" id="IPR016024">
    <property type="entry name" value="ARM-type_fold"/>
</dbReference>
<evidence type="ECO:0008006" key="4">
    <source>
        <dbReference type="Google" id="ProtNLM"/>
    </source>
</evidence>
<dbReference type="Gene3D" id="1.25.10.10">
    <property type="entry name" value="Leucine-rich Repeat Variant"/>
    <property type="match status" value="1"/>
</dbReference>
<dbReference type="SUPFAM" id="SSF48371">
    <property type="entry name" value="ARM repeat"/>
    <property type="match status" value="1"/>
</dbReference>
<reference evidence="2" key="1">
    <citation type="submission" date="2021-01" db="EMBL/GenBank/DDBJ databases">
        <authorList>
            <person name="Li R."/>
            <person name="Bekaert M."/>
        </authorList>
    </citation>
    <scope>NUCLEOTIDE SEQUENCE</scope>
    <source>
        <strain evidence="2">Farmed</strain>
    </source>
</reference>
<dbReference type="GO" id="GO:0005829">
    <property type="term" value="C:cytosol"/>
    <property type="evidence" value="ECO:0007669"/>
    <property type="project" value="TreeGrafter"/>
</dbReference>